<evidence type="ECO:0000313" key="1">
    <source>
        <dbReference type="EMBL" id="TFC80570.1"/>
    </source>
</evidence>
<dbReference type="Gene3D" id="3.90.1140.10">
    <property type="entry name" value="Cyclic phosphodiesterase"/>
    <property type="match status" value="1"/>
</dbReference>
<proteinExistence type="predicted"/>
<evidence type="ECO:0008006" key="3">
    <source>
        <dbReference type="Google" id="ProtNLM"/>
    </source>
</evidence>
<name>A0A4R8XT85_9MICO</name>
<evidence type="ECO:0000313" key="2">
    <source>
        <dbReference type="Proteomes" id="UP000298433"/>
    </source>
</evidence>
<accession>A0A4R8XT85</accession>
<organism evidence="1 2">
    <name type="scientific">Cryobacterium cheniae</name>
    <dbReference type="NCBI Taxonomy" id="1259262"/>
    <lineage>
        <taxon>Bacteria</taxon>
        <taxon>Bacillati</taxon>
        <taxon>Actinomycetota</taxon>
        <taxon>Actinomycetes</taxon>
        <taxon>Micrococcales</taxon>
        <taxon>Microbacteriaceae</taxon>
        <taxon>Cryobacterium</taxon>
    </lineage>
</organism>
<comment type="caution">
    <text evidence="1">The sequence shown here is derived from an EMBL/GenBank/DDBJ whole genome shotgun (WGS) entry which is preliminary data.</text>
</comment>
<keyword evidence="2" id="KW-1185">Reference proteome</keyword>
<dbReference type="OrthoDB" id="5125415at2"/>
<dbReference type="InterPro" id="IPR009097">
    <property type="entry name" value="Cyclic_Pdiesterase"/>
</dbReference>
<dbReference type="Pfam" id="PF13563">
    <property type="entry name" value="2_5_RNA_ligase2"/>
    <property type="match status" value="1"/>
</dbReference>
<sequence length="169" mass="17397">MPRLVVVLPLTPLRTGDSFLVSDWPLHITVLPPFHTDAAASVIARVIAATAAGRTALTAIAGSDALFGRREDVPVTLVHADPALTELHRALVDAVRPVASAPDEPAFTGTGFRAHVTIKNGSRVHEGEALTLTQIALVDMAPRAAAGGRTVLATFDLPAPGPSGGGPPD</sequence>
<dbReference type="Proteomes" id="UP000298433">
    <property type="component" value="Unassembled WGS sequence"/>
</dbReference>
<reference evidence="1 2" key="1">
    <citation type="submission" date="2019-03" db="EMBL/GenBank/DDBJ databases">
        <title>Genomics of glacier-inhabiting Cryobacterium strains.</title>
        <authorList>
            <person name="Liu Q."/>
            <person name="Xin Y.-H."/>
        </authorList>
    </citation>
    <scope>NUCLEOTIDE SEQUENCE [LARGE SCALE GENOMIC DNA]</scope>
    <source>
        <strain evidence="1 2">TMT2-48-2</strain>
    </source>
</reference>
<protein>
    <recommendedName>
        <fullName evidence="3">2'-5' RNA ligase family protein</fullName>
    </recommendedName>
</protein>
<dbReference type="RefSeq" id="WP_134369942.1">
    <property type="nucleotide sequence ID" value="NZ_SOGN01000040.1"/>
</dbReference>
<gene>
    <name evidence="1" type="ORF">E3T23_08430</name>
</gene>
<dbReference type="EMBL" id="SOGN01000040">
    <property type="protein sequence ID" value="TFC80570.1"/>
    <property type="molecule type" value="Genomic_DNA"/>
</dbReference>
<dbReference type="AlphaFoldDB" id="A0A4R8XT85"/>
<dbReference type="SUPFAM" id="SSF55144">
    <property type="entry name" value="LigT-like"/>
    <property type="match status" value="1"/>
</dbReference>